<keyword evidence="5" id="KW-0282">Flagellum</keyword>
<keyword evidence="12" id="KW-1185">Reference proteome</keyword>
<evidence type="ECO:0000256" key="7">
    <source>
        <dbReference type="ARBA" id="ARBA00023212"/>
    </source>
</evidence>
<dbReference type="PANTHER" id="PTHR21648">
    <property type="entry name" value="FLAGELLAR RADIAL SPOKE PROTEIN 3"/>
    <property type="match status" value="1"/>
</dbReference>
<dbReference type="InterPro" id="IPR009290">
    <property type="entry name" value="Radial_spoke_3"/>
</dbReference>
<proteinExistence type="inferred from homology"/>
<keyword evidence="4" id="KW-0597">Phosphoprotein</keyword>
<protein>
    <submittedName>
        <fullName evidence="11">Radial spoke head 3</fullName>
    </submittedName>
</protein>
<name>A0A803YG15_MELGA</name>
<reference evidence="11" key="2">
    <citation type="submission" date="2025-08" db="UniProtKB">
        <authorList>
            <consortium name="Ensembl"/>
        </authorList>
    </citation>
    <scope>IDENTIFICATION</scope>
</reference>
<dbReference type="AlphaFoldDB" id="A0A803YG15"/>
<evidence type="ECO:0000313" key="12">
    <source>
        <dbReference type="Proteomes" id="UP000001645"/>
    </source>
</evidence>
<evidence type="ECO:0000256" key="6">
    <source>
        <dbReference type="ARBA" id="ARBA00023069"/>
    </source>
</evidence>
<sequence>MLPALRPPPPAASTVPYTYCSPPRAVPARPKYRAPLEADEPVKEPARWANLMYDRRVVRGNTYARQAVPMCIHHPNAIEIQRQREARRRALARKRAEEQIQLRTPEPVEGRKHIHVQTGLIILNIPRPSFLGKAVNLCSGKQTYNSSQAHGITKYMVTSKLLPLGLEGECHFLKIHQVQWSGDPVFSMQWRKIYGFITINELYLEEISDRIIEVDVECQTDAFLDRPPTPFFVPAKTGRDMATQIEEGELFDFDIEVKPILEVLIGKTVEQALLEVMEEEELAELWAHQRAYAELRNAELAEVQRLEEQDRRYREEKERCKQLQMQMLQKEKETMEKIAAQAFAKRYLADLIPSVFNNLHESGFFYDPIERDIETEFLPWLMTEVEETLEKKTLGRVMLDSLIRTVTEKRLDAFSRKPLPDQIEALAEERRPTDNAPLVAAETEAADQAVTADEETDQPAAEEQASRHITFQLEEADQEEMEDSETD</sequence>
<dbReference type="InParanoid" id="A0A803YG15"/>
<feature type="coiled-coil region" evidence="9">
    <location>
        <begin position="296"/>
        <end position="345"/>
    </location>
</feature>
<reference evidence="11 12" key="1">
    <citation type="journal article" date="2010" name="PLoS Biol.">
        <title>Multi-platform next-generation sequencing of the domestic turkey (Meleagris gallopavo): genome assembly and analysis.</title>
        <authorList>
            <person name="Dalloul R.A."/>
            <person name="Long J.A."/>
            <person name="Zimin A.V."/>
            <person name="Aslam L."/>
            <person name="Beal K."/>
            <person name="Blomberg L.A."/>
            <person name="Bouffard P."/>
            <person name="Burt D.W."/>
            <person name="Crasta O."/>
            <person name="Crooijmans R.P."/>
            <person name="Cooper K."/>
            <person name="Coulombe R.A."/>
            <person name="De S."/>
            <person name="Delany M.E."/>
            <person name="Dodgson J.B."/>
            <person name="Dong J.J."/>
            <person name="Evans C."/>
            <person name="Frederickson K.M."/>
            <person name="Flicek P."/>
            <person name="Florea L."/>
            <person name="Folkerts O."/>
            <person name="Groenen M.A."/>
            <person name="Harkins T.T."/>
            <person name="Herrero J."/>
            <person name="Hoffmann S."/>
            <person name="Megens H.J."/>
            <person name="Jiang A."/>
            <person name="de Jong P."/>
            <person name="Kaiser P."/>
            <person name="Kim H."/>
            <person name="Kim K.W."/>
            <person name="Kim S."/>
            <person name="Langenberger D."/>
            <person name="Lee M.K."/>
            <person name="Lee T."/>
            <person name="Mane S."/>
            <person name="Marcais G."/>
            <person name="Marz M."/>
            <person name="McElroy A.P."/>
            <person name="Modise T."/>
            <person name="Nefedov M."/>
            <person name="Notredame C."/>
            <person name="Paton I.R."/>
            <person name="Payne W.S."/>
            <person name="Pertea G."/>
            <person name="Prickett D."/>
            <person name="Puiu D."/>
            <person name="Qioa D."/>
            <person name="Raineri E."/>
            <person name="Ruffier M."/>
            <person name="Salzberg S.L."/>
            <person name="Schatz M.C."/>
            <person name="Scheuring C."/>
            <person name="Schmidt C.J."/>
            <person name="Schroeder S."/>
            <person name="Searle S.M."/>
            <person name="Smith E.J."/>
            <person name="Smith J."/>
            <person name="Sonstegard T.S."/>
            <person name="Stadler P.F."/>
            <person name="Tafer H."/>
            <person name="Tu Z.J."/>
            <person name="Van Tassell C.P."/>
            <person name="Vilella A.J."/>
            <person name="Williams K.P."/>
            <person name="Yorke J.A."/>
            <person name="Zhang L."/>
            <person name="Zhang H.B."/>
            <person name="Zhang X."/>
            <person name="Zhang Y."/>
            <person name="Reed K.M."/>
        </authorList>
    </citation>
    <scope>NUCLEOTIDE SEQUENCE [LARGE SCALE GENOMIC DNA]</scope>
</reference>
<feature type="compositionally biased region" description="Acidic residues" evidence="10">
    <location>
        <begin position="474"/>
        <end position="487"/>
    </location>
</feature>
<accession>A0A803YG15</accession>
<organism evidence="11 12">
    <name type="scientific">Meleagris gallopavo</name>
    <name type="common">Wild turkey</name>
    <dbReference type="NCBI Taxonomy" id="9103"/>
    <lineage>
        <taxon>Eukaryota</taxon>
        <taxon>Metazoa</taxon>
        <taxon>Chordata</taxon>
        <taxon>Craniata</taxon>
        <taxon>Vertebrata</taxon>
        <taxon>Euteleostomi</taxon>
        <taxon>Archelosauria</taxon>
        <taxon>Archosauria</taxon>
        <taxon>Dinosauria</taxon>
        <taxon>Saurischia</taxon>
        <taxon>Theropoda</taxon>
        <taxon>Coelurosauria</taxon>
        <taxon>Aves</taxon>
        <taxon>Neognathae</taxon>
        <taxon>Galloanserae</taxon>
        <taxon>Galliformes</taxon>
        <taxon>Phasianidae</taxon>
        <taxon>Meleagridinae</taxon>
        <taxon>Meleagris</taxon>
    </lineage>
</organism>
<comment type="subcellular location">
    <subcellularLocation>
        <location evidence="1">Cytoplasm</location>
        <location evidence="1">Cytoskeleton</location>
        <location evidence="1">Flagellum axoneme</location>
    </subcellularLocation>
</comment>
<evidence type="ECO:0000256" key="9">
    <source>
        <dbReference type="SAM" id="Coils"/>
    </source>
</evidence>
<dbReference type="OrthoDB" id="313308at2759"/>
<evidence type="ECO:0000256" key="2">
    <source>
        <dbReference type="ARBA" id="ARBA00006737"/>
    </source>
</evidence>
<evidence type="ECO:0000256" key="10">
    <source>
        <dbReference type="SAM" id="MobiDB-lite"/>
    </source>
</evidence>
<evidence type="ECO:0000256" key="3">
    <source>
        <dbReference type="ARBA" id="ARBA00022490"/>
    </source>
</evidence>
<dbReference type="Ensembl" id="ENSMGAT00000031957.1">
    <property type="protein sequence ID" value="ENSMGAP00000030712.1"/>
    <property type="gene ID" value="ENSMGAG00000012904.3"/>
</dbReference>
<keyword evidence="6" id="KW-0969">Cilium</keyword>
<comment type="similarity">
    <text evidence="2">Belongs to the flagellar radial spoke RSP3 family.</text>
</comment>
<feature type="region of interest" description="Disordered" evidence="10">
    <location>
        <begin position="428"/>
        <end position="487"/>
    </location>
</feature>
<dbReference type="Pfam" id="PF06098">
    <property type="entry name" value="Radial_spoke_3"/>
    <property type="match status" value="1"/>
</dbReference>
<evidence type="ECO:0000256" key="5">
    <source>
        <dbReference type="ARBA" id="ARBA00022846"/>
    </source>
</evidence>
<evidence type="ECO:0000256" key="4">
    <source>
        <dbReference type="ARBA" id="ARBA00022553"/>
    </source>
</evidence>
<keyword evidence="8" id="KW-0966">Cell projection</keyword>
<keyword evidence="9" id="KW-0175">Coiled coil</keyword>
<evidence type="ECO:0000256" key="1">
    <source>
        <dbReference type="ARBA" id="ARBA00004611"/>
    </source>
</evidence>
<dbReference type="PANTHER" id="PTHR21648:SF0">
    <property type="entry name" value="RADIAL SPOKE HEAD PROTEIN 3 HOMOLOG"/>
    <property type="match status" value="1"/>
</dbReference>
<dbReference type="Bgee" id="ENSMGAG00000012904">
    <property type="expression patterns" value="Expressed in brain and 8 other cell types or tissues"/>
</dbReference>
<evidence type="ECO:0000313" key="11">
    <source>
        <dbReference type="Ensembl" id="ENSMGAP00000030712.1"/>
    </source>
</evidence>
<reference evidence="11" key="3">
    <citation type="submission" date="2025-09" db="UniProtKB">
        <authorList>
            <consortium name="Ensembl"/>
        </authorList>
    </citation>
    <scope>IDENTIFICATION</scope>
</reference>
<evidence type="ECO:0000256" key="8">
    <source>
        <dbReference type="ARBA" id="ARBA00023273"/>
    </source>
</evidence>
<keyword evidence="3" id="KW-0963">Cytoplasm</keyword>
<dbReference type="GeneTree" id="ENSGT00390000004172"/>
<dbReference type="Proteomes" id="UP000001645">
    <property type="component" value="Chromosome 2"/>
</dbReference>
<dbReference type="GO" id="GO:0005929">
    <property type="term" value="C:cilium"/>
    <property type="evidence" value="ECO:0007669"/>
    <property type="project" value="TreeGrafter"/>
</dbReference>
<gene>
    <name evidence="11" type="primary">RSPH3</name>
</gene>
<keyword evidence="7" id="KW-0206">Cytoskeleton</keyword>